<evidence type="ECO:0000256" key="1">
    <source>
        <dbReference type="SAM" id="MobiDB-lite"/>
    </source>
</evidence>
<sequence length="70" mass="7950">MIPPTDRPLRPRRSLQPPKLGLHSRRKARAQTPEPAQQATETVAMYTSLTLALRLVPIPRVNALHPRRQP</sequence>
<comment type="caution">
    <text evidence="2">The sequence shown here is derived from an EMBL/GenBank/DDBJ whole genome shotgun (WGS) entry which is preliminary data.</text>
</comment>
<proteinExistence type="predicted"/>
<keyword evidence="3" id="KW-1185">Reference proteome</keyword>
<dbReference type="EMBL" id="JAPMOS010000063">
    <property type="protein sequence ID" value="KAJ4456678.1"/>
    <property type="molecule type" value="Genomic_DNA"/>
</dbReference>
<protein>
    <submittedName>
        <fullName evidence="2">Uncharacterized protein</fullName>
    </submittedName>
</protein>
<name>A0ABQ8UEY3_9EUKA</name>
<evidence type="ECO:0000313" key="3">
    <source>
        <dbReference type="Proteomes" id="UP001141327"/>
    </source>
</evidence>
<evidence type="ECO:0000313" key="2">
    <source>
        <dbReference type="EMBL" id="KAJ4456678.1"/>
    </source>
</evidence>
<reference evidence="2" key="1">
    <citation type="journal article" date="2022" name="bioRxiv">
        <title>Genomics of Preaxostyla Flagellates Illuminates Evolutionary Transitions and the Path Towards Mitochondrial Loss.</title>
        <authorList>
            <person name="Novak L.V.F."/>
            <person name="Treitli S.C."/>
            <person name="Pyrih J."/>
            <person name="Halakuc P."/>
            <person name="Pipaliya S.V."/>
            <person name="Vacek V."/>
            <person name="Brzon O."/>
            <person name="Soukal P."/>
            <person name="Eme L."/>
            <person name="Dacks J.B."/>
            <person name="Karnkowska A."/>
            <person name="Elias M."/>
            <person name="Hampl V."/>
        </authorList>
    </citation>
    <scope>NUCLEOTIDE SEQUENCE</scope>
    <source>
        <strain evidence="2">RCP-MX</strain>
    </source>
</reference>
<feature type="region of interest" description="Disordered" evidence="1">
    <location>
        <begin position="1"/>
        <end position="39"/>
    </location>
</feature>
<accession>A0ABQ8UEY3</accession>
<dbReference type="Proteomes" id="UP001141327">
    <property type="component" value="Unassembled WGS sequence"/>
</dbReference>
<gene>
    <name evidence="2" type="ORF">PAPYR_7981</name>
</gene>
<organism evidence="2 3">
    <name type="scientific">Paratrimastix pyriformis</name>
    <dbReference type="NCBI Taxonomy" id="342808"/>
    <lineage>
        <taxon>Eukaryota</taxon>
        <taxon>Metamonada</taxon>
        <taxon>Preaxostyla</taxon>
        <taxon>Paratrimastigidae</taxon>
        <taxon>Paratrimastix</taxon>
    </lineage>
</organism>